<sequence length="492" mass="51624">MDFFTGAFQPEAILANFIGVGLGIIFGILPGLTSTMAIALIIPLTFGMSPDIAFSALLGVYVGSIYAGSITAILISTPGTPAAAATLLEGPKLASRGHAGKALSMTTVASFVGGIFSCVMLAILAPRLASFALSFGPPEYFALGFFGLSVVAGLSSGSVLKGLISGLVGMFVATIGIDPVSGTIRNTMDIPELISGFNITPALVGLFAISQVALKLEDQINDSGLTQKIKSTFDRISIKELLGNIPNMVRSSAIGTFVGIIPATGSGTASYIAYNECKRFSSKEQKSKFGTGHIDGLAATESANNAVTGGALIPLLTLGIPGDVVTAVLLGGILLQGLTPGPLLFVQSPDVVESIYWALLLANIFMLGIGLLAVKYIAKIVSVPSQILMPIIVVLCVLGSYSVNNSEFDVFVMLLFGVLGYFMEKLKFPLPPLLLGFILSPIVEENFRKSMVMSMNDVTIFLERPISLAILLVTFAVFMRIIWTATTKKSNK</sequence>
<comment type="caution">
    <text evidence="3">The sequence shown here is derived from an EMBL/GenBank/DDBJ whole genome shotgun (WGS) entry which is preliminary data.</text>
</comment>
<evidence type="ECO:0000313" key="3">
    <source>
        <dbReference type="EMBL" id="MFH7564266.1"/>
    </source>
</evidence>
<dbReference type="RefSeq" id="WP_395544861.1">
    <property type="nucleotide sequence ID" value="NZ_CP166302.1"/>
</dbReference>
<name>A0ABW7NYI6_9GAMM</name>
<feature type="transmembrane region" description="Helical" evidence="1">
    <location>
        <begin position="108"/>
        <end position="128"/>
    </location>
</feature>
<feature type="transmembrane region" description="Helical" evidence="1">
    <location>
        <begin position="312"/>
        <end position="335"/>
    </location>
</feature>
<dbReference type="EMBL" id="JBGFTR010000003">
    <property type="protein sequence ID" value="MFH7564266.1"/>
    <property type="molecule type" value="Genomic_DNA"/>
</dbReference>
<evidence type="ECO:0000256" key="1">
    <source>
        <dbReference type="SAM" id="Phobius"/>
    </source>
</evidence>
<keyword evidence="1" id="KW-1133">Transmembrane helix</keyword>
<organism evidence="3 4">
    <name type="scientific">Oceanimonas smirnovii</name>
    <dbReference type="NCBI Taxonomy" id="264574"/>
    <lineage>
        <taxon>Bacteria</taxon>
        <taxon>Pseudomonadati</taxon>
        <taxon>Pseudomonadota</taxon>
        <taxon>Gammaproteobacteria</taxon>
        <taxon>Aeromonadales</taxon>
        <taxon>Aeromonadaceae</taxon>
        <taxon>Oceanimonas</taxon>
    </lineage>
</organism>
<feature type="transmembrane region" description="Helical" evidence="1">
    <location>
        <begin position="140"/>
        <end position="157"/>
    </location>
</feature>
<keyword evidence="1" id="KW-0812">Transmembrane</keyword>
<feature type="transmembrane region" description="Helical" evidence="1">
    <location>
        <begin position="355"/>
        <end position="374"/>
    </location>
</feature>
<evidence type="ECO:0000313" key="4">
    <source>
        <dbReference type="Proteomes" id="UP001610706"/>
    </source>
</evidence>
<feature type="transmembrane region" description="Helical" evidence="1">
    <location>
        <begin position="193"/>
        <end position="214"/>
    </location>
</feature>
<evidence type="ECO:0000259" key="2">
    <source>
        <dbReference type="Pfam" id="PF01970"/>
    </source>
</evidence>
<proteinExistence type="predicted"/>
<dbReference type="PANTHER" id="PTHR35342">
    <property type="entry name" value="TRICARBOXYLIC TRANSPORT PROTEIN"/>
    <property type="match status" value="1"/>
</dbReference>
<feature type="transmembrane region" description="Helical" evidence="1">
    <location>
        <begin position="428"/>
        <end position="444"/>
    </location>
</feature>
<dbReference type="Pfam" id="PF01970">
    <property type="entry name" value="TctA"/>
    <property type="match status" value="1"/>
</dbReference>
<keyword evidence="4" id="KW-1185">Reference proteome</keyword>
<feature type="transmembrane region" description="Helical" evidence="1">
    <location>
        <begin position="381"/>
        <end position="402"/>
    </location>
</feature>
<feature type="transmembrane region" description="Helical" evidence="1">
    <location>
        <begin position="12"/>
        <end position="42"/>
    </location>
</feature>
<feature type="transmembrane region" description="Helical" evidence="1">
    <location>
        <begin position="464"/>
        <end position="483"/>
    </location>
</feature>
<dbReference type="InterPro" id="IPR002823">
    <property type="entry name" value="DUF112_TM"/>
</dbReference>
<feature type="transmembrane region" description="Helical" evidence="1">
    <location>
        <begin position="253"/>
        <end position="274"/>
    </location>
</feature>
<accession>A0ABW7NYI6</accession>
<reference evidence="3 4" key="1">
    <citation type="submission" date="2024-08" db="EMBL/GenBank/DDBJ databases">
        <title>Oceanimonas smirnovii Genome sequencing and assembly.</title>
        <authorList>
            <person name="Tang B."/>
        </authorList>
    </citation>
    <scope>NUCLEOTIDE SEQUENCE [LARGE SCALE GENOMIC DNA]</scope>
    <source>
        <strain evidence="3 4">OS2020-119</strain>
    </source>
</reference>
<dbReference type="Proteomes" id="UP001610706">
    <property type="component" value="Unassembled WGS sequence"/>
</dbReference>
<dbReference type="PANTHER" id="PTHR35342:SF5">
    <property type="entry name" value="TRICARBOXYLIC TRANSPORT PROTEIN"/>
    <property type="match status" value="1"/>
</dbReference>
<keyword evidence="1" id="KW-0472">Membrane</keyword>
<feature type="transmembrane region" description="Helical" evidence="1">
    <location>
        <begin position="163"/>
        <end position="181"/>
    </location>
</feature>
<gene>
    <name evidence="3" type="ORF">AB9R89_02885</name>
</gene>
<protein>
    <submittedName>
        <fullName evidence="3">Tripartite tricarboxylate transporter permease</fullName>
    </submittedName>
</protein>
<feature type="domain" description="DUF112" evidence="2">
    <location>
        <begin position="13"/>
        <end position="435"/>
    </location>
</feature>